<comment type="caution">
    <text evidence="2">The sequence shown here is derived from an EMBL/GenBank/DDBJ whole genome shotgun (WGS) entry which is preliminary data.</text>
</comment>
<evidence type="ECO:0000313" key="3">
    <source>
        <dbReference type="Proteomes" id="UP000784294"/>
    </source>
</evidence>
<dbReference type="Proteomes" id="UP000784294">
    <property type="component" value="Unassembled WGS sequence"/>
</dbReference>
<dbReference type="InterPro" id="IPR011009">
    <property type="entry name" value="Kinase-like_dom_sf"/>
</dbReference>
<dbReference type="PROSITE" id="PS50011">
    <property type="entry name" value="PROTEIN_KINASE_DOM"/>
    <property type="match status" value="1"/>
</dbReference>
<dbReference type="SUPFAM" id="SSF56112">
    <property type="entry name" value="Protein kinase-like (PK-like)"/>
    <property type="match status" value="1"/>
</dbReference>
<feature type="domain" description="Protein kinase" evidence="1">
    <location>
        <begin position="1"/>
        <end position="28"/>
    </location>
</feature>
<dbReference type="GO" id="GO:0004672">
    <property type="term" value="F:protein kinase activity"/>
    <property type="evidence" value="ECO:0007669"/>
    <property type="project" value="InterPro"/>
</dbReference>
<keyword evidence="3" id="KW-1185">Reference proteome</keyword>
<evidence type="ECO:0000313" key="2">
    <source>
        <dbReference type="EMBL" id="VEL27990.1"/>
    </source>
</evidence>
<dbReference type="OrthoDB" id="1022360at2759"/>
<accession>A0A448X4P7</accession>
<reference evidence="2" key="1">
    <citation type="submission" date="2018-11" db="EMBL/GenBank/DDBJ databases">
        <authorList>
            <consortium name="Pathogen Informatics"/>
        </authorList>
    </citation>
    <scope>NUCLEOTIDE SEQUENCE</scope>
</reference>
<dbReference type="InterPro" id="IPR000719">
    <property type="entry name" value="Prot_kinase_dom"/>
</dbReference>
<gene>
    <name evidence="2" type="ORF">PXEA_LOCUS21430</name>
</gene>
<proteinExistence type="predicted"/>
<evidence type="ECO:0000259" key="1">
    <source>
        <dbReference type="PROSITE" id="PS50011"/>
    </source>
</evidence>
<organism evidence="2 3">
    <name type="scientific">Protopolystoma xenopodis</name>
    <dbReference type="NCBI Taxonomy" id="117903"/>
    <lineage>
        <taxon>Eukaryota</taxon>
        <taxon>Metazoa</taxon>
        <taxon>Spiralia</taxon>
        <taxon>Lophotrochozoa</taxon>
        <taxon>Platyhelminthes</taxon>
        <taxon>Monogenea</taxon>
        <taxon>Polyopisthocotylea</taxon>
        <taxon>Polystomatidea</taxon>
        <taxon>Polystomatidae</taxon>
        <taxon>Protopolystoma</taxon>
    </lineage>
</organism>
<dbReference type="Gene3D" id="1.10.510.10">
    <property type="entry name" value="Transferase(Phosphotransferase) domain 1"/>
    <property type="match status" value="1"/>
</dbReference>
<protein>
    <recommendedName>
        <fullName evidence="1">Protein kinase domain-containing protein</fullName>
    </recommendedName>
</protein>
<sequence length="52" mass="5913">MADFLDRCLTVEPDERASAEELLKHPFLNLTKPLRCLHALIEAARRNLGKPV</sequence>
<dbReference type="AlphaFoldDB" id="A0A448X4P7"/>
<dbReference type="GO" id="GO:0005524">
    <property type="term" value="F:ATP binding"/>
    <property type="evidence" value="ECO:0007669"/>
    <property type="project" value="InterPro"/>
</dbReference>
<name>A0A448X4P7_9PLAT</name>
<dbReference type="EMBL" id="CAAALY010091548">
    <property type="protein sequence ID" value="VEL27990.1"/>
    <property type="molecule type" value="Genomic_DNA"/>
</dbReference>